<reference evidence="2" key="2">
    <citation type="submission" date="2020-05" db="UniProtKB">
        <authorList>
            <consortium name="EnsemblMetazoa"/>
        </authorList>
    </citation>
    <scope>IDENTIFICATION</scope>
    <source>
        <strain evidence="2">wikel</strain>
    </source>
</reference>
<dbReference type="InParanoid" id="B7PZD9"/>
<dbReference type="GO" id="GO:0000467">
    <property type="term" value="P:exonucleolytic trimming to generate mature 3'-end of 5.8S rRNA from tricistronic rRNA transcript (SSU-rRNA, 5.8S rRNA, LSU-rRNA)"/>
    <property type="evidence" value="ECO:0007669"/>
    <property type="project" value="InterPro"/>
</dbReference>
<name>B7PZD9_IXOSC</name>
<dbReference type="EMBL" id="DS825622">
    <property type="protein sequence ID" value="EEC11961.1"/>
    <property type="molecule type" value="Genomic_DNA"/>
</dbReference>
<dbReference type="PANTHER" id="PTHR12124:SF47">
    <property type="entry name" value="EXOSOME COMPONENT 10"/>
    <property type="match status" value="1"/>
</dbReference>
<dbReference type="EMBL" id="ABJB010564212">
    <property type="status" value="NOT_ANNOTATED_CDS"/>
    <property type="molecule type" value="Genomic_DNA"/>
</dbReference>
<dbReference type="SUPFAM" id="SSF53098">
    <property type="entry name" value="Ribonuclease H-like"/>
    <property type="match status" value="1"/>
</dbReference>
<gene>
    <name evidence="1" type="ORF">IscW_ISCW009215</name>
</gene>
<evidence type="ECO:0000313" key="2">
    <source>
        <dbReference type="EnsemblMetazoa" id="ISCW009215-PA"/>
    </source>
</evidence>
<protein>
    <submittedName>
        <fullName evidence="1 2">Uncharacterized protein</fullName>
    </submittedName>
</protein>
<dbReference type="Proteomes" id="UP000001555">
    <property type="component" value="Unassembled WGS sequence"/>
</dbReference>
<keyword evidence="3" id="KW-1185">Reference proteome</keyword>
<dbReference type="GO" id="GO:0003676">
    <property type="term" value="F:nucleic acid binding"/>
    <property type="evidence" value="ECO:0007669"/>
    <property type="project" value="InterPro"/>
</dbReference>
<dbReference type="EMBL" id="ABJB010173985">
    <property type="status" value="NOT_ANNOTATED_CDS"/>
    <property type="molecule type" value="Genomic_DNA"/>
</dbReference>
<dbReference type="EMBL" id="ABJB010841692">
    <property type="status" value="NOT_ANNOTATED_CDS"/>
    <property type="molecule type" value="Genomic_DNA"/>
</dbReference>
<dbReference type="InterPro" id="IPR012337">
    <property type="entry name" value="RNaseH-like_sf"/>
</dbReference>
<proteinExistence type="predicted"/>
<dbReference type="EnsemblMetazoa" id="ISCW009215-RA">
    <property type="protein sequence ID" value="ISCW009215-PA"/>
    <property type="gene ID" value="ISCW009215"/>
</dbReference>
<dbReference type="Gene3D" id="3.30.420.10">
    <property type="entry name" value="Ribonuclease H-like superfamily/Ribonuclease H"/>
    <property type="match status" value="1"/>
</dbReference>
<dbReference type="AlphaFoldDB" id="B7PZD9"/>
<dbReference type="VEuPathDB" id="VectorBase:ISCP_012051"/>
<dbReference type="HOGENOM" id="CLU_1679890_0_0_1"/>
<reference evidence="1 3" key="1">
    <citation type="submission" date="2008-03" db="EMBL/GenBank/DDBJ databases">
        <title>Annotation of Ixodes scapularis.</title>
        <authorList>
            <consortium name="Ixodes scapularis Genome Project Consortium"/>
            <person name="Caler E."/>
            <person name="Hannick L.I."/>
            <person name="Bidwell S."/>
            <person name="Joardar V."/>
            <person name="Thiagarajan M."/>
            <person name="Amedeo P."/>
            <person name="Galinsky K.J."/>
            <person name="Schobel S."/>
            <person name="Inman J."/>
            <person name="Hostetler J."/>
            <person name="Miller J."/>
            <person name="Hammond M."/>
            <person name="Megy K."/>
            <person name="Lawson D."/>
            <person name="Kodira C."/>
            <person name="Sutton G."/>
            <person name="Meyer J."/>
            <person name="Hill C.A."/>
            <person name="Birren B."/>
            <person name="Nene V."/>
            <person name="Collins F."/>
            <person name="Alarcon-Chaidez F."/>
            <person name="Wikel S."/>
            <person name="Strausberg R."/>
        </authorList>
    </citation>
    <scope>NUCLEOTIDE SEQUENCE [LARGE SCALE GENOMIC DNA]</scope>
    <source>
        <strain evidence="3">Wikel</strain>
        <strain evidence="1">Wikel colony</strain>
    </source>
</reference>
<dbReference type="VEuPathDB" id="VectorBase:ISCI009215"/>
<dbReference type="PaxDb" id="6945-B7PZD9"/>
<dbReference type="GO" id="GO:0000175">
    <property type="term" value="F:3'-5'-RNA exonuclease activity"/>
    <property type="evidence" value="ECO:0007669"/>
    <property type="project" value="InterPro"/>
</dbReference>
<sequence length="157" mass="17525">MFIYCHPYECEIEHFEATEEQLKVEEQMVPLPLEETPYVFVETLEQLQHMCTDLGKQTEIAVDLELTYHLEEENPGFFDSAQTIFHSGLCTQDSLLLRRLVGGGRWGRLKTLGMLVAVDLKRAFDTGARLAMLAALEGAGAGTTIANFMVVPSSPCI</sequence>
<dbReference type="OrthoDB" id="2250022at2759"/>
<evidence type="ECO:0000313" key="1">
    <source>
        <dbReference type="EMBL" id="EEC11961.1"/>
    </source>
</evidence>
<dbReference type="VEuPathDB" id="VectorBase:ISCW009215"/>
<accession>B7PZD9</accession>
<dbReference type="InterPro" id="IPR036397">
    <property type="entry name" value="RNaseH_sf"/>
</dbReference>
<organism>
    <name type="scientific">Ixodes scapularis</name>
    <name type="common">Black-legged tick</name>
    <name type="synonym">Deer tick</name>
    <dbReference type="NCBI Taxonomy" id="6945"/>
    <lineage>
        <taxon>Eukaryota</taxon>
        <taxon>Metazoa</taxon>
        <taxon>Ecdysozoa</taxon>
        <taxon>Arthropoda</taxon>
        <taxon>Chelicerata</taxon>
        <taxon>Arachnida</taxon>
        <taxon>Acari</taxon>
        <taxon>Parasitiformes</taxon>
        <taxon>Ixodida</taxon>
        <taxon>Ixodoidea</taxon>
        <taxon>Ixodidae</taxon>
        <taxon>Ixodinae</taxon>
        <taxon>Ixodes</taxon>
    </lineage>
</organism>
<dbReference type="InterPro" id="IPR045092">
    <property type="entry name" value="Rrp6-like"/>
</dbReference>
<dbReference type="PANTHER" id="PTHR12124">
    <property type="entry name" value="POLYMYOSITIS/SCLERODERMA AUTOANTIGEN-RELATED"/>
    <property type="match status" value="1"/>
</dbReference>
<evidence type="ECO:0000313" key="3">
    <source>
        <dbReference type="Proteomes" id="UP000001555"/>
    </source>
</evidence>
<dbReference type="STRING" id="6945.B7PZD9"/>